<protein>
    <submittedName>
        <fullName evidence="2">Uncharacterized protein</fullName>
    </submittedName>
</protein>
<name>A0A7C9DNH8_OPUST</name>
<evidence type="ECO:0000313" key="2">
    <source>
        <dbReference type="EMBL" id="MBA4647521.1"/>
    </source>
</evidence>
<dbReference type="EMBL" id="GISG01150816">
    <property type="protein sequence ID" value="MBA4647521.1"/>
    <property type="molecule type" value="Transcribed_RNA"/>
</dbReference>
<feature type="compositionally biased region" description="Polar residues" evidence="1">
    <location>
        <begin position="61"/>
        <end position="74"/>
    </location>
</feature>
<dbReference type="AlphaFoldDB" id="A0A7C9DNH8"/>
<proteinExistence type="predicted"/>
<reference evidence="2" key="2">
    <citation type="submission" date="2020-07" db="EMBL/GenBank/DDBJ databases">
        <authorList>
            <person name="Vera ALvarez R."/>
            <person name="Arias-Moreno D.M."/>
            <person name="Jimenez-Jacinto V."/>
            <person name="Jimenez-Bremont J.F."/>
            <person name="Swaminathan K."/>
            <person name="Moose S.P."/>
            <person name="Guerrero-Gonzalez M.L."/>
            <person name="Marino-Ramirez L."/>
            <person name="Landsman D."/>
            <person name="Rodriguez-Kessler M."/>
            <person name="Delgado-Sanchez P."/>
        </authorList>
    </citation>
    <scope>NUCLEOTIDE SEQUENCE</scope>
    <source>
        <tissue evidence="2">Cladode</tissue>
    </source>
</reference>
<accession>A0A7C9DNH8</accession>
<feature type="compositionally biased region" description="Basic and acidic residues" evidence="1">
    <location>
        <begin position="8"/>
        <end position="22"/>
    </location>
</feature>
<feature type="compositionally biased region" description="Polar residues" evidence="1">
    <location>
        <begin position="98"/>
        <end position="114"/>
    </location>
</feature>
<reference evidence="2" key="1">
    <citation type="journal article" date="2013" name="J. Plant Res.">
        <title>Effect of fungi and light on seed germination of three Opuntia species from semiarid lands of central Mexico.</title>
        <authorList>
            <person name="Delgado-Sanchez P."/>
            <person name="Jimenez-Bremont J.F."/>
            <person name="Guerrero-Gonzalez Mde L."/>
            <person name="Flores J."/>
        </authorList>
    </citation>
    <scope>NUCLEOTIDE SEQUENCE</scope>
    <source>
        <tissue evidence="2">Cladode</tissue>
    </source>
</reference>
<evidence type="ECO:0000256" key="1">
    <source>
        <dbReference type="SAM" id="MobiDB-lite"/>
    </source>
</evidence>
<sequence>MPTSRRKLGCDHNRAEKKDTKPRIPTQVQSIGLRATGITNHRITGHGQESLRFRLPELKRASNTKPKQNPQPKRTNIHPATDQWEQKPIVAARRGAEGTNQRGNKTQNQTIQPKQRNKKTHGATPFAILEKQSGCQEP</sequence>
<feature type="region of interest" description="Disordered" evidence="1">
    <location>
        <begin position="1"/>
        <end position="26"/>
    </location>
</feature>
<organism evidence="2">
    <name type="scientific">Opuntia streptacantha</name>
    <name type="common">Prickly pear cactus</name>
    <name type="synonym">Opuntia cardona</name>
    <dbReference type="NCBI Taxonomy" id="393608"/>
    <lineage>
        <taxon>Eukaryota</taxon>
        <taxon>Viridiplantae</taxon>
        <taxon>Streptophyta</taxon>
        <taxon>Embryophyta</taxon>
        <taxon>Tracheophyta</taxon>
        <taxon>Spermatophyta</taxon>
        <taxon>Magnoliopsida</taxon>
        <taxon>eudicotyledons</taxon>
        <taxon>Gunneridae</taxon>
        <taxon>Pentapetalae</taxon>
        <taxon>Caryophyllales</taxon>
        <taxon>Cactineae</taxon>
        <taxon>Cactaceae</taxon>
        <taxon>Opuntioideae</taxon>
        <taxon>Opuntia</taxon>
    </lineage>
</organism>
<feature type="region of interest" description="Disordered" evidence="1">
    <location>
        <begin position="59"/>
        <end position="138"/>
    </location>
</feature>